<name>A0A5M6DAM2_9BACT</name>
<evidence type="ECO:0000256" key="4">
    <source>
        <dbReference type="ARBA" id="ARBA00023172"/>
    </source>
</evidence>
<feature type="compositionally biased region" description="Basic residues" evidence="6">
    <location>
        <begin position="1"/>
        <end position="17"/>
    </location>
</feature>
<feature type="domain" description="Core-binding (CB)" evidence="7">
    <location>
        <begin position="67"/>
        <end position="151"/>
    </location>
</feature>
<comment type="caution">
    <text evidence="8">The sequence shown here is derived from an EMBL/GenBank/DDBJ whole genome shotgun (WGS) entry which is preliminary data.</text>
</comment>
<proteinExistence type="inferred from homology"/>
<dbReference type="Gene3D" id="1.10.443.10">
    <property type="entry name" value="Intergrase catalytic core"/>
    <property type="match status" value="1"/>
</dbReference>
<gene>
    <name evidence="8" type="ORF">FYK55_10195</name>
</gene>
<comment type="similarity">
    <text evidence="1">Belongs to the 'phage' integrase family.</text>
</comment>
<sequence>MTARSVRGKSVRSKPPKIKGSPLTPHATGQYCARLAGKIRYFGRDHDEALRKYQNALAGFDPNEKRVSVRAVCNAYMDAQQKKVVQGKLDPRTLEDYHAMVKRFSSYVGRDRPFESLTPKDFENLRATYKGASSTIDREIGMVRAVLNWAAQSGFGRVNVGPDYGMQPRRLKRLERKAKGKKMFTARELHLVLRHACPQLRAMTLLAINCGFGNRDCHLLEISDIDFRRKWISGARRKTGMDRDAWLWPETVEALKAAIDSRYKPKDDQLADRVFITKYKGPWLKDGSRTNAISQAFTKLTRKAGVYRTGLSFYAVRHTHRTIANKARDLGAARRIMGHVDDSIDAIYVEDHGELPADGRKRVRAVCKFIRRWFLTGRYHGVAMTLPPDCRTVVVREPEDEA</sequence>
<evidence type="ECO:0000259" key="7">
    <source>
        <dbReference type="PROSITE" id="PS51900"/>
    </source>
</evidence>
<dbReference type="InterPro" id="IPR013762">
    <property type="entry name" value="Integrase-like_cat_sf"/>
</dbReference>
<evidence type="ECO:0000256" key="1">
    <source>
        <dbReference type="ARBA" id="ARBA00008857"/>
    </source>
</evidence>
<dbReference type="Gene3D" id="1.10.150.130">
    <property type="match status" value="1"/>
</dbReference>
<dbReference type="InterPro" id="IPR050090">
    <property type="entry name" value="Tyrosine_recombinase_XerCD"/>
</dbReference>
<dbReference type="InterPro" id="IPR002104">
    <property type="entry name" value="Integrase_catalytic"/>
</dbReference>
<dbReference type="InterPro" id="IPR010998">
    <property type="entry name" value="Integrase_recombinase_N"/>
</dbReference>
<dbReference type="InterPro" id="IPR044068">
    <property type="entry name" value="CB"/>
</dbReference>
<dbReference type="AlphaFoldDB" id="A0A5M6DAM2"/>
<dbReference type="PROSITE" id="PS51900">
    <property type="entry name" value="CB"/>
    <property type="match status" value="1"/>
</dbReference>
<dbReference type="EMBL" id="VWOX01000005">
    <property type="protein sequence ID" value="KAA5543576.1"/>
    <property type="molecule type" value="Genomic_DNA"/>
</dbReference>
<dbReference type="SUPFAM" id="SSF56349">
    <property type="entry name" value="DNA breaking-rejoining enzymes"/>
    <property type="match status" value="1"/>
</dbReference>
<organism evidence="8 9">
    <name type="scientific">Roseiconus nitratireducens</name>
    <dbReference type="NCBI Taxonomy" id="2605748"/>
    <lineage>
        <taxon>Bacteria</taxon>
        <taxon>Pseudomonadati</taxon>
        <taxon>Planctomycetota</taxon>
        <taxon>Planctomycetia</taxon>
        <taxon>Pirellulales</taxon>
        <taxon>Pirellulaceae</taxon>
        <taxon>Roseiconus</taxon>
    </lineage>
</organism>
<dbReference type="InterPro" id="IPR011010">
    <property type="entry name" value="DNA_brk_join_enz"/>
</dbReference>
<accession>A0A5M6DAM2</accession>
<dbReference type="GO" id="GO:0003677">
    <property type="term" value="F:DNA binding"/>
    <property type="evidence" value="ECO:0007669"/>
    <property type="project" value="UniProtKB-UniRule"/>
</dbReference>
<evidence type="ECO:0000256" key="6">
    <source>
        <dbReference type="SAM" id="MobiDB-lite"/>
    </source>
</evidence>
<dbReference type="PANTHER" id="PTHR30349">
    <property type="entry name" value="PHAGE INTEGRASE-RELATED"/>
    <property type="match status" value="1"/>
</dbReference>
<keyword evidence="4" id="KW-0233">DNA recombination</keyword>
<dbReference type="PANTHER" id="PTHR30349:SF41">
    <property type="entry name" value="INTEGRASE_RECOMBINASE PROTEIN MJ0367-RELATED"/>
    <property type="match status" value="1"/>
</dbReference>
<dbReference type="GO" id="GO:0006310">
    <property type="term" value="P:DNA recombination"/>
    <property type="evidence" value="ECO:0007669"/>
    <property type="project" value="UniProtKB-KW"/>
</dbReference>
<protein>
    <submittedName>
        <fullName evidence="8">Tyrosine-type recombinase/integrase</fullName>
    </submittedName>
</protein>
<dbReference type="GO" id="GO:0015074">
    <property type="term" value="P:DNA integration"/>
    <property type="evidence" value="ECO:0007669"/>
    <property type="project" value="UniProtKB-KW"/>
</dbReference>
<evidence type="ECO:0000256" key="3">
    <source>
        <dbReference type="ARBA" id="ARBA00023125"/>
    </source>
</evidence>
<keyword evidence="3 5" id="KW-0238">DNA-binding</keyword>
<evidence type="ECO:0000256" key="2">
    <source>
        <dbReference type="ARBA" id="ARBA00022908"/>
    </source>
</evidence>
<dbReference type="Pfam" id="PF00589">
    <property type="entry name" value="Phage_integrase"/>
    <property type="match status" value="1"/>
</dbReference>
<evidence type="ECO:0000313" key="9">
    <source>
        <dbReference type="Proteomes" id="UP000324479"/>
    </source>
</evidence>
<keyword evidence="9" id="KW-1185">Reference proteome</keyword>
<keyword evidence="2" id="KW-0229">DNA integration</keyword>
<dbReference type="Proteomes" id="UP000324479">
    <property type="component" value="Unassembled WGS sequence"/>
</dbReference>
<feature type="region of interest" description="Disordered" evidence="6">
    <location>
        <begin position="1"/>
        <end position="25"/>
    </location>
</feature>
<evidence type="ECO:0000256" key="5">
    <source>
        <dbReference type="PROSITE-ProRule" id="PRU01248"/>
    </source>
</evidence>
<reference evidence="8 9" key="1">
    <citation type="submission" date="2019-08" db="EMBL/GenBank/DDBJ databases">
        <authorList>
            <person name="Dhanesh K."/>
            <person name="Kumar G."/>
            <person name="Sasikala C."/>
            <person name="Venkata Ramana C."/>
        </authorList>
    </citation>
    <scope>NUCLEOTIDE SEQUENCE [LARGE SCALE GENOMIC DNA]</scope>
    <source>
        <strain evidence="8 9">JC645</strain>
    </source>
</reference>
<evidence type="ECO:0000313" key="8">
    <source>
        <dbReference type="EMBL" id="KAA5543576.1"/>
    </source>
</evidence>